<evidence type="ECO:0000313" key="2">
    <source>
        <dbReference type="EMBL" id="GAA2060884.1"/>
    </source>
</evidence>
<keyword evidence="3" id="KW-1185">Reference proteome</keyword>
<evidence type="ECO:0000313" key="3">
    <source>
        <dbReference type="Proteomes" id="UP001500016"/>
    </source>
</evidence>
<accession>A0ABN2VF56</accession>
<proteinExistence type="predicted"/>
<reference evidence="2 3" key="1">
    <citation type="journal article" date="2019" name="Int. J. Syst. Evol. Microbiol.">
        <title>The Global Catalogue of Microorganisms (GCM) 10K type strain sequencing project: providing services to taxonomists for standard genome sequencing and annotation.</title>
        <authorList>
            <consortium name="The Broad Institute Genomics Platform"/>
            <consortium name="The Broad Institute Genome Sequencing Center for Infectious Disease"/>
            <person name="Wu L."/>
            <person name="Ma J."/>
        </authorList>
    </citation>
    <scope>NUCLEOTIDE SEQUENCE [LARGE SCALE GENOMIC DNA]</scope>
    <source>
        <strain evidence="2 3">JCM 15478</strain>
    </source>
</reference>
<sequence>MTGGKRCARCGGATDEPVMIGAVEAGSGPGAIVYACPPCARSYAEKWYAPEWLRAELAARDAPGAPDTGTVEPRESPR</sequence>
<organism evidence="2 3">
    <name type="scientific">Streptomyces albiaxialis</name>
    <dbReference type="NCBI Taxonomy" id="329523"/>
    <lineage>
        <taxon>Bacteria</taxon>
        <taxon>Bacillati</taxon>
        <taxon>Actinomycetota</taxon>
        <taxon>Actinomycetes</taxon>
        <taxon>Kitasatosporales</taxon>
        <taxon>Streptomycetaceae</taxon>
        <taxon>Streptomyces</taxon>
    </lineage>
</organism>
<dbReference type="EMBL" id="BAAAPE010000001">
    <property type="protein sequence ID" value="GAA2060884.1"/>
    <property type="molecule type" value="Genomic_DNA"/>
</dbReference>
<protein>
    <submittedName>
        <fullName evidence="2">Uncharacterized protein</fullName>
    </submittedName>
</protein>
<evidence type="ECO:0000256" key="1">
    <source>
        <dbReference type="SAM" id="MobiDB-lite"/>
    </source>
</evidence>
<gene>
    <name evidence="2" type="ORF">GCM10009801_02790</name>
</gene>
<feature type="region of interest" description="Disordered" evidence="1">
    <location>
        <begin position="59"/>
        <end position="78"/>
    </location>
</feature>
<name>A0ABN2VF56_9ACTN</name>
<dbReference type="RefSeq" id="WP_344523057.1">
    <property type="nucleotide sequence ID" value="NZ_BAAAPE010000001.1"/>
</dbReference>
<comment type="caution">
    <text evidence="2">The sequence shown here is derived from an EMBL/GenBank/DDBJ whole genome shotgun (WGS) entry which is preliminary data.</text>
</comment>
<dbReference type="Proteomes" id="UP001500016">
    <property type="component" value="Unassembled WGS sequence"/>
</dbReference>